<dbReference type="AlphaFoldDB" id="A0A7J5B6F9"/>
<reference evidence="3 4" key="1">
    <citation type="submission" date="2019-09" db="EMBL/GenBank/DDBJ databases">
        <title>Phylogeny of genus Pseudoclavibacter and closely related genus.</title>
        <authorList>
            <person name="Li Y."/>
        </authorList>
    </citation>
    <scope>NUCLEOTIDE SEQUENCE [LARGE SCALE GENOMIC DNA]</scope>
    <source>
        <strain evidence="3 4">THG-MD12</strain>
    </source>
</reference>
<evidence type="ECO:0000313" key="4">
    <source>
        <dbReference type="Proteomes" id="UP000490386"/>
    </source>
</evidence>
<sequence>MPTYTYRCDRSHRFDEVHAMSSVPDESPCPECGSSARRRPSAPHLSATGSPAYGLMDAAAKSAHEPQVVSALPGSPRRPGTGVTRHPLHAKLPRR</sequence>
<dbReference type="OrthoDB" id="9792898at2"/>
<dbReference type="Proteomes" id="UP000490386">
    <property type="component" value="Unassembled WGS sequence"/>
</dbReference>
<gene>
    <name evidence="3" type="ORF">F8O03_05350</name>
</gene>
<dbReference type="SMART" id="SM00834">
    <property type="entry name" value="CxxC_CXXC_SSSS"/>
    <property type="match status" value="1"/>
</dbReference>
<comment type="caution">
    <text evidence="3">The sequence shown here is derived from an EMBL/GenBank/DDBJ whole genome shotgun (WGS) entry which is preliminary data.</text>
</comment>
<evidence type="ECO:0000313" key="3">
    <source>
        <dbReference type="EMBL" id="KAB1639742.1"/>
    </source>
</evidence>
<dbReference type="InterPro" id="IPR013429">
    <property type="entry name" value="Regulatory_FmdB_Zinc_ribbon"/>
</dbReference>
<proteinExistence type="predicted"/>
<accession>A0A7J5B6F9</accession>
<keyword evidence="4" id="KW-1185">Reference proteome</keyword>
<organism evidence="3 4">
    <name type="scientific">Pseudoclavibacter terrae</name>
    <dbReference type="NCBI Taxonomy" id="1530195"/>
    <lineage>
        <taxon>Bacteria</taxon>
        <taxon>Bacillati</taxon>
        <taxon>Actinomycetota</taxon>
        <taxon>Actinomycetes</taxon>
        <taxon>Micrococcales</taxon>
        <taxon>Microbacteriaceae</taxon>
        <taxon>Pseudoclavibacter</taxon>
    </lineage>
</organism>
<protein>
    <submittedName>
        <fullName evidence="3">Zinc ribbon domain-containing protein</fullName>
    </submittedName>
</protein>
<dbReference type="EMBL" id="WBJX01000001">
    <property type="protein sequence ID" value="KAB1639742.1"/>
    <property type="molecule type" value="Genomic_DNA"/>
</dbReference>
<evidence type="ECO:0000259" key="2">
    <source>
        <dbReference type="SMART" id="SM00834"/>
    </source>
</evidence>
<evidence type="ECO:0000256" key="1">
    <source>
        <dbReference type="SAM" id="MobiDB-lite"/>
    </source>
</evidence>
<feature type="domain" description="Putative regulatory protein FmdB zinc ribbon" evidence="2">
    <location>
        <begin position="1"/>
        <end position="41"/>
    </location>
</feature>
<feature type="compositionally biased region" description="Basic residues" evidence="1">
    <location>
        <begin position="86"/>
        <end position="95"/>
    </location>
</feature>
<name>A0A7J5B6F9_9MICO</name>
<dbReference type="Pfam" id="PF09723">
    <property type="entry name" value="Zn_ribbon_8"/>
    <property type="match status" value="1"/>
</dbReference>
<dbReference type="NCBIfam" id="TIGR02605">
    <property type="entry name" value="CxxC_CxxC_SSSS"/>
    <property type="match status" value="1"/>
</dbReference>
<feature type="region of interest" description="Disordered" evidence="1">
    <location>
        <begin position="19"/>
        <end position="95"/>
    </location>
</feature>
<dbReference type="RefSeq" id="WP_151422905.1">
    <property type="nucleotide sequence ID" value="NZ_WBJX01000001.1"/>
</dbReference>